<sequence>MAQASGHFPQTNCLDHSDVSARYWTLYGSKSGKYDRKSIKRELGHTKSLGFLIAVFSSIVAGFLIVLVADKTLGDGRNRQMDARKGRIILALFLSLFFSLSSAALCVHIQHACHEYLKFAYPTRRMLPQESGHVRTFLFQGLDIRRRIFIAHALLHISLILFFVALSEYFHTIHHHLGVVTRYISIASATIYVLFSTSPLLFSDSLSNTPLTPLLRTTVNLFRIIIRSPLLWLQWYHGRPLDLTGLPYYRGIRFDRARLYAIKAEEQAEKLQSYAMEWLFKENILSSVKPAVGLLALLPEGGSTITKLRR</sequence>
<keyword evidence="1" id="KW-0472">Membrane</keyword>
<dbReference type="OrthoDB" id="10591751at2759"/>
<proteinExistence type="predicted"/>
<comment type="caution">
    <text evidence="3">The sequence shown here is derived from an EMBL/GenBank/DDBJ whole genome shotgun (WGS) entry which is preliminary data.</text>
</comment>
<reference evidence="3" key="2">
    <citation type="journal article" date="2020" name="Nat. Commun.">
        <title>Large-scale genome sequencing of mycorrhizal fungi provides insights into the early evolution of symbiotic traits.</title>
        <authorList>
            <person name="Miyauchi S."/>
            <person name="Kiss E."/>
            <person name="Kuo A."/>
            <person name="Drula E."/>
            <person name="Kohler A."/>
            <person name="Sanchez-Garcia M."/>
            <person name="Morin E."/>
            <person name="Andreopoulos B."/>
            <person name="Barry K.W."/>
            <person name="Bonito G."/>
            <person name="Buee M."/>
            <person name="Carver A."/>
            <person name="Chen C."/>
            <person name="Cichocki N."/>
            <person name="Clum A."/>
            <person name="Culley D."/>
            <person name="Crous P.W."/>
            <person name="Fauchery L."/>
            <person name="Girlanda M."/>
            <person name="Hayes R.D."/>
            <person name="Keri Z."/>
            <person name="LaButti K."/>
            <person name="Lipzen A."/>
            <person name="Lombard V."/>
            <person name="Magnuson J."/>
            <person name="Maillard F."/>
            <person name="Murat C."/>
            <person name="Nolan M."/>
            <person name="Ohm R.A."/>
            <person name="Pangilinan J."/>
            <person name="Pereira M.F."/>
            <person name="Perotto S."/>
            <person name="Peter M."/>
            <person name="Pfister S."/>
            <person name="Riley R."/>
            <person name="Sitrit Y."/>
            <person name="Stielow J.B."/>
            <person name="Szollosi G."/>
            <person name="Zifcakova L."/>
            <person name="Stursova M."/>
            <person name="Spatafora J.W."/>
            <person name="Tedersoo L."/>
            <person name="Vaario L.M."/>
            <person name="Yamada A."/>
            <person name="Yan M."/>
            <person name="Wang P."/>
            <person name="Xu J."/>
            <person name="Bruns T."/>
            <person name="Baldrian P."/>
            <person name="Vilgalys R."/>
            <person name="Dunand C."/>
            <person name="Henrissat B."/>
            <person name="Grigoriev I.V."/>
            <person name="Hibbett D."/>
            <person name="Nagy L.G."/>
            <person name="Martin F.M."/>
        </authorList>
    </citation>
    <scope>NUCLEOTIDE SEQUENCE</scope>
    <source>
        <strain evidence="3">Prilba</strain>
    </source>
</reference>
<keyword evidence="4" id="KW-1185">Reference proteome</keyword>
<feature type="transmembrane region" description="Helical" evidence="1">
    <location>
        <begin position="183"/>
        <end position="202"/>
    </location>
</feature>
<feature type="domain" description="DUF6535" evidence="2">
    <location>
        <begin position="83"/>
        <end position="169"/>
    </location>
</feature>
<feature type="transmembrane region" description="Helical" evidence="1">
    <location>
        <begin position="148"/>
        <end position="171"/>
    </location>
</feature>
<feature type="transmembrane region" description="Helical" evidence="1">
    <location>
        <begin position="49"/>
        <end position="68"/>
    </location>
</feature>
<organism evidence="3 4">
    <name type="scientific">Russula ochroleuca</name>
    <dbReference type="NCBI Taxonomy" id="152965"/>
    <lineage>
        <taxon>Eukaryota</taxon>
        <taxon>Fungi</taxon>
        <taxon>Dikarya</taxon>
        <taxon>Basidiomycota</taxon>
        <taxon>Agaricomycotina</taxon>
        <taxon>Agaricomycetes</taxon>
        <taxon>Russulales</taxon>
        <taxon>Russulaceae</taxon>
        <taxon>Russula</taxon>
    </lineage>
</organism>
<dbReference type="Proteomes" id="UP000759537">
    <property type="component" value="Unassembled WGS sequence"/>
</dbReference>
<dbReference type="Pfam" id="PF20153">
    <property type="entry name" value="DUF6535"/>
    <property type="match status" value="1"/>
</dbReference>
<dbReference type="EMBL" id="WHVB01000003">
    <property type="protein sequence ID" value="KAF8485134.1"/>
    <property type="molecule type" value="Genomic_DNA"/>
</dbReference>
<name>A0A9P5N3A3_9AGAM</name>
<keyword evidence="1" id="KW-0812">Transmembrane</keyword>
<protein>
    <recommendedName>
        <fullName evidence="2">DUF6535 domain-containing protein</fullName>
    </recommendedName>
</protein>
<dbReference type="InterPro" id="IPR045338">
    <property type="entry name" value="DUF6535"/>
</dbReference>
<evidence type="ECO:0000313" key="4">
    <source>
        <dbReference type="Proteomes" id="UP000759537"/>
    </source>
</evidence>
<dbReference type="AlphaFoldDB" id="A0A9P5N3A3"/>
<gene>
    <name evidence="3" type="ORF">DFH94DRAFT_851026</name>
</gene>
<evidence type="ECO:0000313" key="3">
    <source>
        <dbReference type="EMBL" id="KAF8485134.1"/>
    </source>
</evidence>
<keyword evidence="1" id="KW-1133">Transmembrane helix</keyword>
<evidence type="ECO:0000259" key="2">
    <source>
        <dbReference type="Pfam" id="PF20153"/>
    </source>
</evidence>
<accession>A0A9P5N3A3</accession>
<feature type="transmembrane region" description="Helical" evidence="1">
    <location>
        <begin position="88"/>
        <end position="109"/>
    </location>
</feature>
<reference evidence="3" key="1">
    <citation type="submission" date="2019-10" db="EMBL/GenBank/DDBJ databases">
        <authorList>
            <consortium name="DOE Joint Genome Institute"/>
            <person name="Kuo A."/>
            <person name="Miyauchi S."/>
            <person name="Kiss E."/>
            <person name="Drula E."/>
            <person name="Kohler A."/>
            <person name="Sanchez-Garcia M."/>
            <person name="Andreopoulos B."/>
            <person name="Barry K.W."/>
            <person name="Bonito G."/>
            <person name="Buee M."/>
            <person name="Carver A."/>
            <person name="Chen C."/>
            <person name="Cichocki N."/>
            <person name="Clum A."/>
            <person name="Culley D."/>
            <person name="Crous P.W."/>
            <person name="Fauchery L."/>
            <person name="Girlanda M."/>
            <person name="Hayes R."/>
            <person name="Keri Z."/>
            <person name="LaButti K."/>
            <person name="Lipzen A."/>
            <person name="Lombard V."/>
            <person name="Magnuson J."/>
            <person name="Maillard F."/>
            <person name="Morin E."/>
            <person name="Murat C."/>
            <person name="Nolan M."/>
            <person name="Ohm R."/>
            <person name="Pangilinan J."/>
            <person name="Pereira M."/>
            <person name="Perotto S."/>
            <person name="Peter M."/>
            <person name="Riley R."/>
            <person name="Sitrit Y."/>
            <person name="Stielow B."/>
            <person name="Szollosi G."/>
            <person name="Zifcakova L."/>
            <person name="Stursova M."/>
            <person name="Spatafora J.W."/>
            <person name="Tedersoo L."/>
            <person name="Vaario L.-M."/>
            <person name="Yamada A."/>
            <person name="Yan M."/>
            <person name="Wang P."/>
            <person name="Xu J."/>
            <person name="Bruns T."/>
            <person name="Baldrian P."/>
            <person name="Vilgalys R."/>
            <person name="Henrissat B."/>
            <person name="Grigoriev I.V."/>
            <person name="Hibbett D."/>
            <person name="Nagy L.G."/>
            <person name="Martin F.M."/>
        </authorList>
    </citation>
    <scope>NUCLEOTIDE SEQUENCE</scope>
    <source>
        <strain evidence="3">Prilba</strain>
    </source>
</reference>
<evidence type="ECO:0000256" key="1">
    <source>
        <dbReference type="SAM" id="Phobius"/>
    </source>
</evidence>